<sequence>MELAKNLWPGGEGQLTSWSSVDDPSPGDYRRTLQTSGLPEVVVWRRDVKTYRTGPWNGLYFNGVPEARGYADKYPLRMTISPWEITYGYTAAPGAPLTRIVLNSTGVVERLVWDVGTGEWTSFFKGPRDPCDAYARCGPFGLCDPEAVSSGFCGCVEGFSPVPASPSAREGKDTAGGGRRDTALDCAGGTTTDGFKVVPGGKLPDTPNASVGMGVELKEGRDRCFADCSCLAYAAADVRRGGDGTGCVMWADGIIDLRFVDDGQNLYLRLSKSEFGGSSIWTVQC</sequence>
<evidence type="ECO:0000256" key="7">
    <source>
        <dbReference type="ARBA" id="ARBA00048679"/>
    </source>
</evidence>
<dbReference type="SUPFAM" id="SSF51110">
    <property type="entry name" value="alpha-D-mannose-specific plant lectins"/>
    <property type="match status" value="1"/>
</dbReference>
<gene>
    <name evidence="9" type="ORF">TRIUR3_10285</name>
</gene>
<accession>M7YN61</accession>
<keyword evidence="4" id="KW-1015">Disulfide bond</keyword>
<evidence type="ECO:0000313" key="9">
    <source>
        <dbReference type="EMBL" id="EMS48802.1"/>
    </source>
</evidence>
<keyword evidence="5 9" id="KW-0675">Receptor</keyword>
<dbReference type="PROSITE" id="PS50948">
    <property type="entry name" value="PAN"/>
    <property type="match status" value="1"/>
</dbReference>
<comment type="catalytic activity">
    <reaction evidence="6">
        <text>L-threonyl-[protein] + ATP = O-phospho-L-threonyl-[protein] + ADP + H(+)</text>
        <dbReference type="Rhea" id="RHEA:46608"/>
        <dbReference type="Rhea" id="RHEA-COMP:11060"/>
        <dbReference type="Rhea" id="RHEA-COMP:11605"/>
        <dbReference type="ChEBI" id="CHEBI:15378"/>
        <dbReference type="ChEBI" id="CHEBI:30013"/>
        <dbReference type="ChEBI" id="CHEBI:30616"/>
        <dbReference type="ChEBI" id="CHEBI:61977"/>
        <dbReference type="ChEBI" id="CHEBI:456216"/>
        <dbReference type="EC" id="2.7.11.1"/>
    </reaction>
</comment>
<dbReference type="GO" id="GO:0016020">
    <property type="term" value="C:membrane"/>
    <property type="evidence" value="ECO:0007669"/>
    <property type="project" value="UniProtKB-SubCell"/>
</dbReference>
<dbReference type="GO" id="GO:0048544">
    <property type="term" value="P:recognition of pollen"/>
    <property type="evidence" value="ECO:0007669"/>
    <property type="project" value="InterPro"/>
</dbReference>
<dbReference type="InterPro" id="IPR036426">
    <property type="entry name" value="Bulb-type_lectin_dom_sf"/>
</dbReference>
<organism evidence="9">
    <name type="scientific">Triticum urartu</name>
    <name type="common">Red wild einkorn</name>
    <name type="synonym">Crithodium urartu</name>
    <dbReference type="NCBI Taxonomy" id="4572"/>
    <lineage>
        <taxon>Eukaryota</taxon>
        <taxon>Viridiplantae</taxon>
        <taxon>Streptophyta</taxon>
        <taxon>Embryophyta</taxon>
        <taxon>Tracheophyta</taxon>
        <taxon>Spermatophyta</taxon>
        <taxon>Magnoliopsida</taxon>
        <taxon>Liliopsida</taxon>
        <taxon>Poales</taxon>
        <taxon>Poaceae</taxon>
        <taxon>BOP clade</taxon>
        <taxon>Pooideae</taxon>
        <taxon>Triticodae</taxon>
        <taxon>Triticeae</taxon>
        <taxon>Triticinae</taxon>
        <taxon>Triticum</taxon>
    </lineage>
</organism>
<keyword evidence="9" id="KW-0418">Kinase</keyword>
<dbReference type="InterPro" id="IPR000858">
    <property type="entry name" value="S_locus_glycoprot_dom"/>
</dbReference>
<dbReference type="InterPro" id="IPR003609">
    <property type="entry name" value="Pan_app"/>
</dbReference>
<dbReference type="AlphaFoldDB" id="M7YN61"/>
<dbReference type="CDD" id="cd01098">
    <property type="entry name" value="PAN_AP_plant"/>
    <property type="match status" value="1"/>
</dbReference>
<evidence type="ECO:0000256" key="3">
    <source>
        <dbReference type="ARBA" id="ARBA00022729"/>
    </source>
</evidence>
<dbReference type="Pfam" id="PF00954">
    <property type="entry name" value="S_locus_glycop"/>
    <property type="match status" value="1"/>
</dbReference>
<proteinExistence type="predicted"/>
<dbReference type="STRING" id="4572.M7YN61"/>
<feature type="domain" description="Apple" evidence="8">
    <location>
        <begin position="186"/>
        <end position="271"/>
    </location>
</feature>
<evidence type="ECO:0000256" key="4">
    <source>
        <dbReference type="ARBA" id="ARBA00023157"/>
    </source>
</evidence>
<evidence type="ECO:0000259" key="8">
    <source>
        <dbReference type="PROSITE" id="PS50948"/>
    </source>
</evidence>
<evidence type="ECO:0000256" key="1">
    <source>
        <dbReference type="ARBA" id="ARBA00004479"/>
    </source>
</evidence>
<evidence type="ECO:0000256" key="6">
    <source>
        <dbReference type="ARBA" id="ARBA00047899"/>
    </source>
</evidence>
<dbReference type="GO" id="GO:0004674">
    <property type="term" value="F:protein serine/threonine kinase activity"/>
    <property type="evidence" value="ECO:0007669"/>
    <property type="project" value="UniProtKB-EC"/>
</dbReference>
<evidence type="ECO:0000256" key="5">
    <source>
        <dbReference type="ARBA" id="ARBA00023170"/>
    </source>
</evidence>
<keyword evidence="9" id="KW-0808">Transferase</keyword>
<comment type="catalytic activity">
    <reaction evidence="7">
        <text>L-seryl-[protein] + ATP = O-phospho-L-seryl-[protein] + ADP + H(+)</text>
        <dbReference type="Rhea" id="RHEA:17989"/>
        <dbReference type="Rhea" id="RHEA-COMP:9863"/>
        <dbReference type="Rhea" id="RHEA-COMP:11604"/>
        <dbReference type="ChEBI" id="CHEBI:15378"/>
        <dbReference type="ChEBI" id="CHEBI:29999"/>
        <dbReference type="ChEBI" id="CHEBI:30616"/>
        <dbReference type="ChEBI" id="CHEBI:83421"/>
        <dbReference type="ChEBI" id="CHEBI:456216"/>
        <dbReference type="EC" id="2.7.11.1"/>
    </reaction>
</comment>
<dbReference type="Pfam" id="PF08276">
    <property type="entry name" value="PAN_2"/>
    <property type="match status" value="1"/>
</dbReference>
<protein>
    <recommendedName>
        <fullName evidence="2">non-specific serine/threonine protein kinase</fullName>
        <ecNumber evidence="2">2.7.11.1</ecNumber>
    </recommendedName>
</protein>
<keyword evidence="3" id="KW-0732">Signal</keyword>
<dbReference type="EMBL" id="KD249982">
    <property type="protein sequence ID" value="EMS48802.1"/>
    <property type="molecule type" value="Genomic_DNA"/>
</dbReference>
<dbReference type="EC" id="2.7.11.1" evidence="2"/>
<dbReference type="PANTHER" id="PTHR32444">
    <property type="entry name" value="BULB-TYPE LECTIN DOMAIN-CONTAINING PROTEIN"/>
    <property type="match status" value="1"/>
</dbReference>
<reference evidence="9" key="1">
    <citation type="journal article" date="2013" name="Nature">
        <title>Draft genome of the wheat A-genome progenitor Triticum urartu.</title>
        <authorList>
            <person name="Ling H.Q."/>
            <person name="Zhao S."/>
            <person name="Liu D."/>
            <person name="Wang J."/>
            <person name="Sun H."/>
            <person name="Zhang C."/>
            <person name="Fan H."/>
            <person name="Li D."/>
            <person name="Dong L."/>
            <person name="Tao Y."/>
            <person name="Gao C."/>
            <person name="Wu H."/>
            <person name="Li Y."/>
            <person name="Cui Y."/>
            <person name="Guo X."/>
            <person name="Zheng S."/>
            <person name="Wang B."/>
            <person name="Yu K."/>
            <person name="Liang Q."/>
            <person name="Yang W."/>
            <person name="Lou X."/>
            <person name="Chen J."/>
            <person name="Feng M."/>
            <person name="Jian J."/>
            <person name="Zhang X."/>
            <person name="Luo G."/>
            <person name="Jiang Y."/>
            <person name="Liu J."/>
            <person name="Wang Z."/>
            <person name="Sha Y."/>
            <person name="Zhang B."/>
            <person name="Wu H."/>
            <person name="Tang D."/>
            <person name="Shen Q."/>
            <person name="Xue P."/>
            <person name="Zou S."/>
            <person name="Wang X."/>
            <person name="Liu X."/>
            <person name="Wang F."/>
            <person name="Yang Y."/>
            <person name="An X."/>
            <person name="Dong Z."/>
            <person name="Zhang K."/>
            <person name="Zhang X."/>
            <person name="Luo M.C."/>
            <person name="Dvorak J."/>
            <person name="Tong Y."/>
            <person name="Wang J."/>
            <person name="Yang H."/>
            <person name="Li Z."/>
            <person name="Wang D."/>
            <person name="Zhang A."/>
            <person name="Wang J."/>
        </authorList>
    </citation>
    <scope>NUCLEOTIDE SEQUENCE</scope>
</reference>
<dbReference type="PANTHER" id="PTHR32444:SF233">
    <property type="entry name" value="SERINE_THREONINE-PROTEIN KINASE"/>
    <property type="match status" value="1"/>
</dbReference>
<comment type="subcellular location">
    <subcellularLocation>
        <location evidence="1">Membrane</location>
        <topology evidence="1">Single-pass type I membrane protein</topology>
    </subcellularLocation>
</comment>
<evidence type="ECO:0000256" key="2">
    <source>
        <dbReference type="ARBA" id="ARBA00012513"/>
    </source>
</evidence>
<dbReference type="OMA" id="WRCLSNC"/>
<name>M7YN61_TRIUA</name>